<accession>A0A6J6AHN8</accession>
<dbReference type="Pfam" id="PF17249">
    <property type="entry name" value="DUF5318"/>
    <property type="match status" value="1"/>
</dbReference>
<evidence type="ECO:0000313" key="1">
    <source>
        <dbReference type="EMBL" id="CAB4368406.1"/>
    </source>
</evidence>
<organism evidence="1">
    <name type="scientific">freshwater metagenome</name>
    <dbReference type="NCBI Taxonomy" id="449393"/>
    <lineage>
        <taxon>unclassified sequences</taxon>
        <taxon>metagenomes</taxon>
        <taxon>ecological metagenomes</taxon>
    </lineage>
</organism>
<name>A0A6J6AHN8_9ZZZZ</name>
<dbReference type="InterPro" id="IPR035169">
    <property type="entry name" value="DUF5318"/>
</dbReference>
<proteinExistence type="predicted"/>
<reference evidence="1" key="1">
    <citation type="submission" date="2020-05" db="EMBL/GenBank/DDBJ databases">
        <authorList>
            <person name="Chiriac C."/>
            <person name="Salcher M."/>
            <person name="Ghai R."/>
            <person name="Kavagutti S V."/>
        </authorList>
    </citation>
    <scope>NUCLEOTIDE SEQUENCE</scope>
</reference>
<dbReference type="EMBL" id="CAETWZ010000147">
    <property type="protein sequence ID" value="CAB4368406.1"/>
    <property type="molecule type" value="Genomic_DNA"/>
</dbReference>
<dbReference type="AlphaFoldDB" id="A0A6J6AHN8"/>
<sequence length="136" mass="15012">MGFSVDMLRGGTGVVDHQLSRRSLINEVKRGRVSKDSVCDAHPELIRAARNIGEPSKTVCPICEEVNVALVTYVFGHGLPKNGKCVTDRSDIVKLQRTGHEYTAYVVEACPQCKWHHLLRVLPIAVPKRPRTAAKG</sequence>
<protein>
    <submittedName>
        <fullName evidence="1">Unannotated protein</fullName>
    </submittedName>
</protein>
<gene>
    <name evidence="1" type="ORF">UFOPK4179_01207</name>
</gene>